<name>V4Q209_9CAUL</name>
<dbReference type="STRING" id="1121022.GCA_000376105_02073"/>
<proteinExistence type="predicted"/>
<organism evidence="3 4">
    <name type="scientific">Asticcacaulis benevestitus DSM 16100 = ATCC BAA-896</name>
    <dbReference type="NCBI Taxonomy" id="1121022"/>
    <lineage>
        <taxon>Bacteria</taxon>
        <taxon>Pseudomonadati</taxon>
        <taxon>Pseudomonadota</taxon>
        <taxon>Alphaproteobacteria</taxon>
        <taxon>Caulobacterales</taxon>
        <taxon>Caulobacteraceae</taxon>
        <taxon>Asticcacaulis</taxon>
    </lineage>
</organism>
<feature type="transmembrane region" description="Helical" evidence="1">
    <location>
        <begin position="32"/>
        <end position="51"/>
    </location>
</feature>
<evidence type="ECO:0000259" key="2">
    <source>
        <dbReference type="Pfam" id="PF07811"/>
    </source>
</evidence>
<dbReference type="OrthoDB" id="7189296at2"/>
<keyword evidence="1" id="KW-1133">Transmembrane helix</keyword>
<dbReference type="EMBL" id="AWGB01000007">
    <property type="protein sequence ID" value="ESQ93714.1"/>
    <property type="molecule type" value="Genomic_DNA"/>
</dbReference>
<gene>
    <name evidence="3" type="ORF">ABENE_05180</name>
</gene>
<keyword evidence="1" id="KW-0472">Membrane</keyword>
<dbReference type="Proteomes" id="UP000017837">
    <property type="component" value="Unassembled WGS sequence"/>
</dbReference>
<dbReference type="eggNOG" id="COG4961">
    <property type="taxonomic scope" value="Bacteria"/>
</dbReference>
<sequence length="204" mass="22206">MISLSRLKKVMTLKAFGRTFIRDRGGVSTIEFAFVAPILILAYLGMADLTLGMMASRRTSHLAATIGDLAAQSETLTTANITDLWAIANSMMQPFPTLPVSTDDKTSLKLRITSVTMTATGPVVGCSKASNWMPLTKNDQEIKNITTAQIAVGESLMVTDVEYTYESPIKLDLYAFVKDGSIFKNTFYHHPRNGAAVVFSPCSP</sequence>
<protein>
    <recommendedName>
        <fullName evidence="2">TadE-like domain-containing protein</fullName>
    </recommendedName>
</protein>
<reference evidence="3 4" key="1">
    <citation type="journal article" date="2014" name="Nature">
        <title>Sequential evolution of bacterial morphology by co-option of a developmental regulator.</title>
        <authorList>
            <person name="Jiang C."/>
            <person name="Brown P.J."/>
            <person name="Ducret A."/>
            <person name="Brun Y.V."/>
        </authorList>
    </citation>
    <scope>NUCLEOTIDE SEQUENCE [LARGE SCALE GENOMIC DNA]</scope>
    <source>
        <strain evidence="3 4">DSM 16100</strain>
    </source>
</reference>
<feature type="domain" description="TadE-like" evidence="2">
    <location>
        <begin position="26"/>
        <end position="64"/>
    </location>
</feature>
<dbReference type="Pfam" id="PF07811">
    <property type="entry name" value="TadE"/>
    <property type="match status" value="1"/>
</dbReference>
<accession>V4Q209</accession>
<evidence type="ECO:0000313" key="4">
    <source>
        <dbReference type="Proteomes" id="UP000017837"/>
    </source>
</evidence>
<keyword evidence="4" id="KW-1185">Reference proteome</keyword>
<dbReference type="PATRIC" id="fig|1121022.4.peg.1030"/>
<keyword evidence="1" id="KW-0812">Transmembrane</keyword>
<dbReference type="InterPro" id="IPR012495">
    <property type="entry name" value="TadE-like_dom"/>
</dbReference>
<dbReference type="AlphaFoldDB" id="V4Q209"/>
<evidence type="ECO:0000313" key="3">
    <source>
        <dbReference type="EMBL" id="ESQ93714.1"/>
    </source>
</evidence>
<evidence type="ECO:0000256" key="1">
    <source>
        <dbReference type="SAM" id="Phobius"/>
    </source>
</evidence>
<comment type="caution">
    <text evidence="3">The sequence shown here is derived from an EMBL/GenBank/DDBJ whole genome shotgun (WGS) entry which is preliminary data.</text>
</comment>